<feature type="compositionally biased region" description="Pro residues" evidence="1">
    <location>
        <begin position="173"/>
        <end position="183"/>
    </location>
</feature>
<organism evidence="2 3">
    <name type="scientific">Sandarakinorhabdus cyanobacteriorum</name>
    <dbReference type="NCBI Taxonomy" id="1981098"/>
    <lineage>
        <taxon>Bacteria</taxon>
        <taxon>Pseudomonadati</taxon>
        <taxon>Pseudomonadota</taxon>
        <taxon>Alphaproteobacteria</taxon>
        <taxon>Sphingomonadales</taxon>
        <taxon>Sphingosinicellaceae</taxon>
        <taxon>Sandarakinorhabdus</taxon>
    </lineage>
</organism>
<comment type="caution">
    <text evidence="2">The sequence shown here is derived from an EMBL/GenBank/DDBJ whole genome shotgun (WGS) entry which is preliminary data.</text>
</comment>
<accession>A0A255YU32</accession>
<reference evidence="2 3" key="1">
    <citation type="submission" date="2017-07" db="EMBL/GenBank/DDBJ databases">
        <title>Sandarakinorhabdus cyanobacteriorum sp. nov., a novel bacterium isolated from cyanobacterial aggregates in a eutrophic lake.</title>
        <authorList>
            <person name="Cai H."/>
        </authorList>
    </citation>
    <scope>NUCLEOTIDE SEQUENCE [LARGE SCALE GENOMIC DNA]</scope>
    <source>
        <strain evidence="2 3">TH057</strain>
    </source>
</reference>
<feature type="region of interest" description="Disordered" evidence="1">
    <location>
        <begin position="43"/>
        <end position="114"/>
    </location>
</feature>
<feature type="region of interest" description="Disordered" evidence="1">
    <location>
        <begin position="164"/>
        <end position="183"/>
    </location>
</feature>
<dbReference type="EMBL" id="NOXT01000080">
    <property type="protein sequence ID" value="OYQ32174.1"/>
    <property type="molecule type" value="Genomic_DNA"/>
</dbReference>
<dbReference type="AlphaFoldDB" id="A0A255YU32"/>
<dbReference type="RefSeq" id="WP_094472773.1">
    <property type="nucleotide sequence ID" value="NZ_NOXT01000080.1"/>
</dbReference>
<evidence type="ECO:0008006" key="4">
    <source>
        <dbReference type="Google" id="ProtNLM"/>
    </source>
</evidence>
<proteinExistence type="predicted"/>
<feature type="compositionally biased region" description="Pro residues" evidence="1">
    <location>
        <begin position="63"/>
        <end position="99"/>
    </location>
</feature>
<evidence type="ECO:0000313" key="2">
    <source>
        <dbReference type="EMBL" id="OYQ32174.1"/>
    </source>
</evidence>
<dbReference type="Proteomes" id="UP000216991">
    <property type="component" value="Unassembled WGS sequence"/>
</dbReference>
<evidence type="ECO:0000256" key="1">
    <source>
        <dbReference type="SAM" id="MobiDB-lite"/>
    </source>
</evidence>
<dbReference type="Gene3D" id="1.10.10.60">
    <property type="entry name" value="Homeodomain-like"/>
    <property type="match status" value="1"/>
</dbReference>
<keyword evidence="3" id="KW-1185">Reference proteome</keyword>
<name>A0A255YU32_9SPHN</name>
<sequence length="183" mass="19407">MAWTEERIAKLKQGWEGGMTATQIAEMLGEGVTRNAVIGKAHRLGLESRPSPVKAAAEEAAPRPAPAPPPAPKAAEPSAPPPAPRAEAPIPAPQPPPAPVVAKAPAKPVKGGKQTRTTLLDLNDKVCKWPIGHPGEPDFHFCGKPVQPGFPYCGEHCLVAYQAQMPRKDRPRPLPPLPGAPRR</sequence>
<evidence type="ECO:0000313" key="3">
    <source>
        <dbReference type="Proteomes" id="UP000216991"/>
    </source>
</evidence>
<dbReference type="InterPro" id="IPR011681">
    <property type="entry name" value="GcrA"/>
</dbReference>
<gene>
    <name evidence="2" type="ORF">CHU93_03460</name>
</gene>
<dbReference type="OrthoDB" id="9798071at2"/>
<feature type="compositionally biased region" description="Low complexity" evidence="1">
    <location>
        <begin position="100"/>
        <end position="109"/>
    </location>
</feature>
<protein>
    <recommendedName>
        <fullName evidence="4">GcrA cell cycle regulator</fullName>
    </recommendedName>
</protein>
<dbReference type="Pfam" id="PF07750">
    <property type="entry name" value="GcrA"/>
    <property type="match status" value="1"/>
</dbReference>